<accession>A0A8T4GZ59</accession>
<evidence type="ECO:0000313" key="2">
    <source>
        <dbReference type="Proteomes" id="UP000823736"/>
    </source>
</evidence>
<sequence length="70" mass="7867">MSFEKGDVVVLHDEHSEFDGEEGEITQVMETMFGAPNYTIVFEEGQEAGIPEDQLELVEEAGDDEEDDEE</sequence>
<protein>
    <recommendedName>
        <fullName evidence="3">DUF1918 domain-containing protein</fullName>
    </recommendedName>
</protein>
<dbReference type="AlphaFoldDB" id="A0A8T4GZ59"/>
<reference evidence="1" key="1">
    <citation type="submission" date="2021-03" db="EMBL/GenBank/DDBJ databases">
        <title>Genomic Encyclopedia of Type Strains, Phase IV (KMG-IV): sequencing the most valuable type-strain genomes for metagenomic binning, comparative biology and taxonomic classification.</title>
        <authorList>
            <person name="Goeker M."/>
        </authorList>
    </citation>
    <scope>NUCLEOTIDE SEQUENCE</scope>
    <source>
        <strain evidence="1">DSM 26232</strain>
    </source>
</reference>
<dbReference type="RefSeq" id="WP_209491697.1">
    <property type="nucleotide sequence ID" value="NZ_JAGGLC010000004.1"/>
</dbReference>
<name>A0A8T4GZ59_9EURY</name>
<dbReference type="EMBL" id="JAGGLC010000004">
    <property type="protein sequence ID" value="MBP1987423.1"/>
    <property type="molecule type" value="Genomic_DNA"/>
</dbReference>
<proteinExistence type="predicted"/>
<gene>
    <name evidence="1" type="ORF">J2753_001924</name>
</gene>
<dbReference type="Proteomes" id="UP000823736">
    <property type="component" value="Unassembled WGS sequence"/>
</dbReference>
<organism evidence="1 2">
    <name type="scientific">Halolamina salifodinae</name>
    <dbReference type="NCBI Taxonomy" id="1202767"/>
    <lineage>
        <taxon>Archaea</taxon>
        <taxon>Methanobacteriati</taxon>
        <taxon>Methanobacteriota</taxon>
        <taxon>Stenosarchaea group</taxon>
        <taxon>Halobacteria</taxon>
        <taxon>Halobacteriales</taxon>
        <taxon>Haloferacaceae</taxon>
    </lineage>
</organism>
<comment type="caution">
    <text evidence="1">The sequence shown here is derived from an EMBL/GenBank/DDBJ whole genome shotgun (WGS) entry which is preliminary data.</text>
</comment>
<evidence type="ECO:0008006" key="3">
    <source>
        <dbReference type="Google" id="ProtNLM"/>
    </source>
</evidence>
<evidence type="ECO:0000313" key="1">
    <source>
        <dbReference type="EMBL" id="MBP1987423.1"/>
    </source>
</evidence>
<dbReference type="OrthoDB" id="241713at2157"/>
<keyword evidence="2" id="KW-1185">Reference proteome</keyword>